<feature type="region of interest" description="Disordered" evidence="1">
    <location>
        <begin position="107"/>
        <end position="130"/>
    </location>
</feature>
<evidence type="ECO:0000313" key="3">
    <source>
        <dbReference type="Proteomes" id="UP000321118"/>
    </source>
</evidence>
<dbReference type="AlphaFoldDB" id="A0A510V6L0"/>
<feature type="compositionally biased region" description="Polar residues" evidence="1">
    <location>
        <begin position="108"/>
        <end position="119"/>
    </location>
</feature>
<dbReference type="OrthoDB" id="4829686at2"/>
<protein>
    <submittedName>
        <fullName evidence="2">Uncharacterized protein</fullName>
    </submittedName>
</protein>
<dbReference type="RefSeq" id="WP_146926590.1">
    <property type="nucleotide sequence ID" value="NZ_BJUB01000004.1"/>
</dbReference>
<gene>
    <name evidence="2" type="ORF">CXY01_14500</name>
</gene>
<organism evidence="2 3">
    <name type="scientific">Cellulomonas xylanilytica</name>
    <dbReference type="NCBI Taxonomy" id="233583"/>
    <lineage>
        <taxon>Bacteria</taxon>
        <taxon>Bacillati</taxon>
        <taxon>Actinomycetota</taxon>
        <taxon>Actinomycetes</taxon>
        <taxon>Micrococcales</taxon>
        <taxon>Cellulomonadaceae</taxon>
        <taxon>Cellulomonas</taxon>
    </lineage>
</organism>
<reference evidence="2 3" key="1">
    <citation type="submission" date="2019-07" db="EMBL/GenBank/DDBJ databases">
        <title>Whole genome shotgun sequence of Cellulomonas xylanilytica NBRC 101102.</title>
        <authorList>
            <person name="Hosoyama A."/>
            <person name="Uohara A."/>
            <person name="Ohji S."/>
            <person name="Ichikawa N."/>
        </authorList>
    </citation>
    <scope>NUCLEOTIDE SEQUENCE [LARGE SCALE GENOMIC DNA]</scope>
    <source>
        <strain evidence="2 3">NBRC 101102</strain>
    </source>
</reference>
<proteinExistence type="predicted"/>
<accession>A0A510V6L0</accession>
<evidence type="ECO:0000256" key="1">
    <source>
        <dbReference type="SAM" id="MobiDB-lite"/>
    </source>
</evidence>
<dbReference type="Proteomes" id="UP000321118">
    <property type="component" value="Unassembled WGS sequence"/>
</dbReference>
<evidence type="ECO:0000313" key="2">
    <source>
        <dbReference type="EMBL" id="GEK20930.1"/>
    </source>
</evidence>
<comment type="caution">
    <text evidence="2">The sequence shown here is derived from an EMBL/GenBank/DDBJ whole genome shotgun (WGS) entry which is preliminary data.</text>
</comment>
<sequence length="215" mass="21907">MIDPRHTPSELHAGGATVTLRGDGLVSRLVVHTGDGTAAARSAAHLVQQAVLAGAGTGVRSVVMTLDVSSPACGAVLAQLHTLAGEGVCTLRLRRAGQTMLVDVDLRSASTESTPSTQRRTARPDDGRTPVGTAAAVRGHGAAPTVVSARRAQRRLRAQLAGRSGICGVGLARKGDGYALRVNVVDADVDVPAEVDGLPVDVRVTGPLVALPRGS</sequence>
<dbReference type="EMBL" id="BJUB01000004">
    <property type="protein sequence ID" value="GEK20930.1"/>
    <property type="molecule type" value="Genomic_DNA"/>
</dbReference>
<name>A0A510V6L0_9CELL</name>
<keyword evidence="3" id="KW-1185">Reference proteome</keyword>